<dbReference type="InterPro" id="IPR011130">
    <property type="entry name" value="SecA_preprotein_X-link_dom"/>
</dbReference>
<dbReference type="InterPro" id="IPR036670">
    <property type="entry name" value="SecA_X-link_sf"/>
</dbReference>
<evidence type="ECO:0000259" key="14">
    <source>
        <dbReference type="PROSITE" id="PS51194"/>
    </source>
</evidence>
<keyword evidence="9 12" id="KW-1278">Translocase</keyword>
<evidence type="ECO:0000256" key="9">
    <source>
        <dbReference type="ARBA" id="ARBA00022967"/>
    </source>
</evidence>
<comment type="function">
    <text evidence="12">Part of the Sec protein translocase complex. Interacts with the SecYEG preprotein conducting channel. Has a central role in coupling the hydrolysis of ATP to the transfer of proteins into and across the cell membrane, serving as an ATP-driven molecular motor driving the stepwise translocation of polypeptide chains across the membrane.</text>
</comment>
<dbReference type="Gene3D" id="3.40.50.300">
    <property type="entry name" value="P-loop containing nucleotide triphosphate hydrolases"/>
    <property type="match status" value="2"/>
</dbReference>
<comment type="caution">
    <text evidence="16">The sequence shown here is derived from an EMBL/GenBank/DDBJ whole genome shotgun (WGS) entry which is preliminary data.</text>
</comment>
<evidence type="ECO:0000256" key="10">
    <source>
        <dbReference type="ARBA" id="ARBA00023010"/>
    </source>
</evidence>
<dbReference type="SUPFAM" id="SSF52540">
    <property type="entry name" value="P-loop containing nucleoside triphosphate hydrolases"/>
    <property type="match status" value="2"/>
</dbReference>
<dbReference type="Gene3D" id="1.10.3060.10">
    <property type="entry name" value="Helical scaffold and wing domains of SecA"/>
    <property type="match status" value="1"/>
</dbReference>
<dbReference type="GO" id="GO:0017038">
    <property type="term" value="P:protein import"/>
    <property type="evidence" value="ECO:0007669"/>
    <property type="project" value="InterPro"/>
</dbReference>
<dbReference type="CDD" id="cd18803">
    <property type="entry name" value="SF2_C_secA"/>
    <property type="match status" value="1"/>
</dbReference>
<dbReference type="FunFam" id="3.40.50.300:FF:000429">
    <property type="entry name" value="Preprotein translocase subunit SecA"/>
    <property type="match status" value="1"/>
</dbReference>
<dbReference type="InterPro" id="IPR022490">
    <property type="entry name" value="SecA2"/>
</dbReference>
<evidence type="ECO:0000256" key="1">
    <source>
        <dbReference type="ARBA" id="ARBA00004170"/>
    </source>
</evidence>
<evidence type="ECO:0000256" key="5">
    <source>
        <dbReference type="ARBA" id="ARBA00022490"/>
    </source>
</evidence>
<keyword evidence="7 12" id="KW-0067">ATP-binding</keyword>
<feature type="domain" description="Helicase C-terminal" evidence="14">
    <location>
        <begin position="392"/>
        <end position="553"/>
    </location>
</feature>
<organism evidence="16 17">
    <name type="scientific">Lacticaseibacillus brantae DSM 23927</name>
    <dbReference type="NCBI Taxonomy" id="1423727"/>
    <lineage>
        <taxon>Bacteria</taxon>
        <taxon>Bacillati</taxon>
        <taxon>Bacillota</taxon>
        <taxon>Bacilli</taxon>
        <taxon>Lactobacillales</taxon>
        <taxon>Lactobacillaceae</taxon>
        <taxon>Lacticaseibacillus</taxon>
    </lineage>
</organism>
<dbReference type="STRING" id="1423727.FC34_GL001488"/>
<dbReference type="GO" id="GO:0031522">
    <property type="term" value="C:cell envelope Sec protein transport complex"/>
    <property type="evidence" value="ECO:0007669"/>
    <property type="project" value="TreeGrafter"/>
</dbReference>
<dbReference type="HAMAP" id="MF_01382">
    <property type="entry name" value="SecA"/>
    <property type="match status" value="1"/>
</dbReference>
<evidence type="ECO:0000256" key="6">
    <source>
        <dbReference type="ARBA" id="ARBA00022741"/>
    </source>
</evidence>
<comment type="similarity">
    <text evidence="2 12">Belongs to the SecA family.</text>
</comment>
<evidence type="ECO:0000259" key="15">
    <source>
        <dbReference type="PROSITE" id="PS51196"/>
    </source>
</evidence>
<dbReference type="GO" id="GO:0008564">
    <property type="term" value="F:protein-exporting ATPase activity"/>
    <property type="evidence" value="ECO:0007669"/>
    <property type="project" value="UniProtKB-EC"/>
</dbReference>
<dbReference type="PROSITE" id="PS51196">
    <property type="entry name" value="SECA_MOTOR_DEAD"/>
    <property type="match status" value="1"/>
</dbReference>
<dbReference type="EC" id="7.4.2.8" evidence="12"/>
<dbReference type="SUPFAM" id="SSF81767">
    <property type="entry name" value="Pre-protein crosslinking domain of SecA"/>
    <property type="match status" value="1"/>
</dbReference>
<dbReference type="InterPro" id="IPR014001">
    <property type="entry name" value="Helicase_ATP-bd"/>
</dbReference>
<protein>
    <recommendedName>
        <fullName evidence="12">Protein translocase subunit SecA</fullName>
        <ecNumber evidence="12">7.4.2.8</ecNumber>
    </recommendedName>
</protein>
<dbReference type="Pfam" id="PF21090">
    <property type="entry name" value="P-loop_SecA"/>
    <property type="match status" value="1"/>
</dbReference>
<feature type="domain" description="Helicase ATP-binding" evidence="13">
    <location>
        <begin position="61"/>
        <end position="224"/>
    </location>
</feature>
<dbReference type="InterPro" id="IPR044722">
    <property type="entry name" value="SecA_SF2_C"/>
</dbReference>
<dbReference type="GO" id="GO:0005524">
    <property type="term" value="F:ATP binding"/>
    <property type="evidence" value="ECO:0007669"/>
    <property type="project" value="UniProtKB-UniRule"/>
</dbReference>
<dbReference type="Pfam" id="PF07516">
    <property type="entry name" value="SecA_SW"/>
    <property type="match status" value="1"/>
</dbReference>
<dbReference type="GO" id="GO:0065002">
    <property type="term" value="P:intracellular protein transmembrane transport"/>
    <property type="evidence" value="ECO:0007669"/>
    <property type="project" value="UniProtKB-UniRule"/>
</dbReference>
<dbReference type="InterPro" id="IPR001650">
    <property type="entry name" value="Helicase_C-like"/>
</dbReference>
<name>A0A0R2B879_9LACO</name>
<sequence length="773" mass="86976">METAKSYQDLSDKQLQHKTIEFRQALAEGQTLEQLIVPAYATVIEADRRLLGMTPFPVQILGAVAMEFGNVAEMKTGEGKTLTATMPMYLNGLAGSGNFLVTANSYLATRDAKNLGRVYRFLGLTIMAGSADAGEDDKDLDKDAIYGSDIVYITNSTLGFDYLIDNLAATKEEQHMQGFRFALIDEIDAVLLDMAQTPLIISGAPRVQSNLFESADHMITLLEKGTDIKVSDDTKNAWFTPEGMAKMEDFFDVGDLLKEDNRELYRHLVLALKAHYLNHRNRDYVVQDDEVMLLDVSNGRALEGMKLEAGLHQAIEAKEGVKLSDQTRAMASVTYQNLFRMFDKLAGMTGTAMTDREELRDTYNLNVVEIPTNKPSIRIDQPDKLYITNEQKIYASVDAVEEAHKVGRPVLIETGSVSMSNLYSRVLLERGIVHNLLNARSAVKEAWIVREAGQLGAVTVATSMAGRGTDISLGKGVEELGGLLVIGTERMGSARVDNQLRGRAGRQGQPGETKFFVSLEDQVVLQNAPKKIGKFREKYEATHEMSPEAEPLQKRRYRRVIQRAQASSEKGDRSNRFQTLQFDEVFRLQRDSIYRTRDEVMAADDLSRVINNLFQRVSEAHAPKNAIECMPELIDYVVNNIDYQYTVGQLSELIKRGSSLKQTRAILRQLMEDKLTKQHEQLPDEGQFLYFQKLVILKAIDVAWIEQVDNLQELKNITSDRSRAQRDPIFEYQKEAQRSYAVMRDDVADKAVRNLLMSQMVTNPDGTVEVTYP</sequence>
<comment type="subcellular location">
    <subcellularLocation>
        <location evidence="12">Cell membrane</location>
        <topology evidence="12">Peripheral membrane protein</topology>
        <orientation evidence="12">Cytoplasmic side</orientation>
    </subcellularLocation>
    <subcellularLocation>
        <location evidence="12">Cytoplasm</location>
    </subcellularLocation>
    <subcellularLocation>
        <location evidence="1">Membrane</location>
        <topology evidence="1">Peripheral membrane protein</topology>
    </subcellularLocation>
    <text evidence="12">Distribution is 50-50.</text>
</comment>
<dbReference type="InterPro" id="IPR000185">
    <property type="entry name" value="SecA"/>
</dbReference>
<evidence type="ECO:0000313" key="17">
    <source>
        <dbReference type="Proteomes" id="UP000051672"/>
    </source>
</evidence>
<feature type="binding site" evidence="12">
    <location>
        <position position="470"/>
    </location>
    <ligand>
        <name>ATP</name>
        <dbReference type="ChEBI" id="CHEBI:30616"/>
    </ligand>
</feature>
<dbReference type="PATRIC" id="fig|1423727.3.peg.1507"/>
<evidence type="ECO:0000256" key="11">
    <source>
        <dbReference type="ARBA" id="ARBA00023136"/>
    </source>
</evidence>
<keyword evidence="4 12" id="KW-1003">Cell membrane</keyword>
<dbReference type="GO" id="GO:0005886">
    <property type="term" value="C:plasma membrane"/>
    <property type="evidence" value="ECO:0007669"/>
    <property type="project" value="UniProtKB-SubCell"/>
</dbReference>
<dbReference type="InterPro" id="IPR027417">
    <property type="entry name" value="P-loop_NTPase"/>
</dbReference>
<dbReference type="InterPro" id="IPR014018">
    <property type="entry name" value="SecA_motor_DEAD"/>
</dbReference>
<dbReference type="PRINTS" id="PR00906">
    <property type="entry name" value="SECA"/>
</dbReference>
<keyword evidence="17" id="KW-1185">Reference proteome</keyword>
<dbReference type="NCBIfam" id="TIGR03714">
    <property type="entry name" value="secA2"/>
    <property type="match status" value="1"/>
</dbReference>
<dbReference type="GO" id="GO:0005829">
    <property type="term" value="C:cytosol"/>
    <property type="evidence" value="ECO:0007669"/>
    <property type="project" value="TreeGrafter"/>
</dbReference>
<dbReference type="SMART" id="SM00958">
    <property type="entry name" value="SecA_PP_bind"/>
    <property type="match status" value="1"/>
</dbReference>
<dbReference type="PROSITE" id="PS51194">
    <property type="entry name" value="HELICASE_CTER"/>
    <property type="match status" value="1"/>
</dbReference>
<dbReference type="EMBL" id="AYZQ01000003">
    <property type="protein sequence ID" value="KRM71827.1"/>
    <property type="molecule type" value="Genomic_DNA"/>
</dbReference>
<feature type="binding site" evidence="12">
    <location>
        <position position="59"/>
    </location>
    <ligand>
        <name>ATP</name>
        <dbReference type="ChEBI" id="CHEBI:30616"/>
    </ligand>
</feature>
<dbReference type="PROSITE" id="PS51192">
    <property type="entry name" value="HELICASE_ATP_BIND_1"/>
    <property type="match status" value="1"/>
</dbReference>
<dbReference type="Proteomes" id="UP000051672">
    <property type="component" value="Unassembled WGS sequence"/>
</dbReference>
<feature type="binding site" evidence="12">
    <location>
        <begin position="77"/>
        <end position="81"/>
    </location>
    <ligand>
        <name>ATP</name>
        <dbReference type="ChEBI" id="CHEBI:30616"/>
    </ligand>
</feature>
<dbReference type="AlphaFoldDB" id="A0A0R2B879"/>
<dbReference type="NCBIfam" id="NF006630">
    <property type="entry name" value="PRK09200.1"/>
    <property type="match status" value="1"/>
</dbReference>
<evidence type="ECO:0000256" key="8">
    <source>
        <dbReference type="ARBA" id="ARBA00022927"/>
    </source>
</evidence>
<keyword evidence="5 12" id="KW-0963">Cytoplasm</keyword>
<evidence type="ECO:0000256" key="3">
    <source>
        <dbReference type="ARBA" id="ARBA00022448"/>
    </source>
</evidence>
<evidence type="ECO:0000256" key="12">
    <source>
        <dbReference type="HAMAP-Rule" id="MF_01382"/>
    </source>
</evidence>
<evidence type="ECO:0000259" key="13">
    <source>
        <dbReference type="PROSITE" id="PS51192"/>
    </source>
</evidence>
<dbReference type="SMART" id="SM00957">
    <property type="entry name" value="SecA_DEAD"/>
    <property type="match status" value="1"/>
</dbReference>
<dbReference type="GO" id="GO:0043952">
    <property type="term" value="P:protein transport by the Sec complex"/>
    <property type="evidence" value="ECO:0007669"/>
    <property type="project" value="TreeGrafter"/>
</dbReference>
<dbReference type="InterPro" id="IPR011115">
    <property type="entry name" value="SecA_DEAD"/>
</dbReference>
<dbReference type="Pfam" id="PF07517">
    <property type="entry name" value="SecA_DEAD"/>
    <property type="match status" value="1"/>
</dbReference>
<evidence type="ECO:0000256" key="7">
    <source>
        <dbReference type="ARBA" id="ARBA00022840"/>
    </source>
</evidence>
<reference evidence="16 17" key="1">
    <citation type="journal article" date="2015" name="Genome Announc.">
        <title>Expanding the biotechnology potential of lactobacilli through comparative genomics of 213 strains and associated genera.</title>
        <authorList>
            <person name="Sun Z."/>
            <person name="Harris H.M."/>
            <person name="McCann A."/>
            <person name="Guo C."/>
            <person name="Argimon S."/>
            <person name="Zhang W."/>
            <person name="Yang X."/>
            <person name="Jeffery I.B."/>
            <person name="Cooney J.C."/>
            <person name="Kagawa T.F."/>
            <person name="Liu W."/>
            <person name="Song Y."/>
            <person name="Salvetti E."/>
            <person name="Wrobel A."/>
            <person name="Rasinkangas P."/>
            <person name="Parkhill J."/>
            <person name="Rea M.C."/>
            <person name="O'Sullivan O."/>
            <person name="Ritari J."/>
            <person name="Douillard F.P."/>
            <person name="Paul Ross R."/>
            <person name="Yang R."/>
            <person name="Briner A.E."/>
            <person name="Felis G.E."/>
            <person name="de Vos W.M."/>
            <person name="Barrangou R."/>
            <person name="Klaenhammer T.R."/>
            <person name="Caufield P.W."/>
            <person name="Cui Y."/>
            <person name="Zhang H."/>
            <person name="O'Toole P.W."/>
        </authorList>
    </citation>
    <scope>NUCLEOTIDE SEQUENCE [LARGE SCALE GENOMIC DNA]</scope>
    <source>
        <strain evidence="16 17">DSM 23927</strain>
    </source>
</reference>
<dbReference type="PANTHER" id="PTHR30612:SF0">
    <property type="entry name" value="CHLOROPLAST PROTEIN-TRANSPORTING ATPASE"/>
    <property type="match status" value="1"/>
</dbReference>
<dbReference type="SUPFAM" id="SSF81886">
    <property type="entry name" value="Helical scaffold and wing domains of SecA"/>
    <property type="match status" value="1"/>
</dbReference>
<evidence type="ECO:0000256" key="2">
    <source>
        <dbReference type="ARBA" id="ARBA00007650"/>
    </source>
</evidence>
<dbReference type="Pfam" id="PF01043">
    <property type="entry name" value="SecA_PP_bind"/>
    <property type="match status" value="1"/>
</dbReference>
<proteinExistence type="inferred from homology"/>
<feature type="domain" description="SecA family profile" evidence="15">
    <location>
        <begin position="1"/>
        <end position="548"/>
    </location>
</feature>
<dbReference type="Gene3D" id="3.90.1440.10">
    <property type="entry name" value="SecA, preprotein cross-linking domain"/>
    <property type="match status" value="1"/>
</dbReference>
<dbReference type="GO" id="GO:0006605">
    <property type="term" value="P:protein targeting"/>
    <property type="evidence" value="ECO:0007669"/>
    <property type="project" value="UniProtKB-UniRule"/>
</dbReference>
<comment type="catalytic activity">
    <reaction evidence="12">
        <text>ATP + H2O + cellular proteinSide 1 = ADP + phosphate + cellular proteinSide 2.</text>
        <dbReference type="EC" id="7.4.2.8"/>
    </reaction>
</comment>
<gene>
    <name evidence="12" type="primary">secA</name>
    <name evidence="16" type="ORF">FC34_GL001488</name>
</gene>
<dbReference type="CDD" id="cd17928">
    <property type="entry name" value="DEXDc_SecA"/>
    <property type="match status" value="1"/>
</dbReference>
<accession>A0A0R2B879</accession>
<evidence type="ECO:0000256" key="4">
    <source>
        <dbReference type="ARBA" id="ARBA00022475"/>
    </source>
</evidence>
<keyword evidence="10 12" id="KW-0811">Translocation</keyword>
<evidence type="ECO:0000313" key="16">
    <source>
        <dbReference type="EMBL" id="KRM71827.1"/>
    </source>
</evidence>
<keyword evidence="3 12" id="KW-0813">Transport</keyword>
<comment type="subunit">
    <text evidence="12">Monomer and homodimer. Part of the essential Sec protein translocation apparatus which comprises SecA, SecYEG and auxiliary proteins SecDF. Other proteins may also be involved.</text>
</comment>
<keyword evidence="8 12" id="KW-0653">Protein transport</keyword>
<keyword evidence="6 12" id="KW-0547">Nucleotide-binding</keyword>
<keyword evidence="11 12" id="KW-0472">Membrane</keyword>
<dbReference type="InterPro" id="IPR036266">
    <property type="entry name" value="SecA_Wing/Scaffold_sf"/>
</dbReference>
<dbReference type="PANTHER" id="PTHR30612">
    <property type="entry name" value="SECA INNER MEMBRANE COMPONENT OF SEC PROTEIN SECRETION SYSTEM"/>
    <property type="match status" value="1"/>
</dbReference>
<dbReference type="InterPro" id="IPR011116">
    <property type="entry name" value="SecA_Wing/Scaffold"/>
</dbReference>